<dbReference type="FunFam" id="2.60.40.10:FF:001495">
    <property type="entry name" value="Si:dkey-234i14.13"/>
    <property type="match status" value="1"/>
</dbReference>
<reference evidence="3" key="1">
    <citation type="submission" date="2011-12" db="EMBL/GenBank/DDBJ databases">
        <title>The Draft Genome of Lepisosteus oculatus.</title>
        <authorList>
            <consortium name="The Broad Institute Genome Assembly &amp; Analysis Group"/>
            <consortium name="Computational R&amp;D Group"/>
            <consortium name="and Sequencing Platform"/>
            <person name="Di Palma F."/>
            <person name="Alfoldi J."/>
            <person name="Johnson J."/>
            <person name="Berlin A."/>
            <person name="Gnerre S."/>
            <person name="Jaffe D."/>
            <person name="MacCallum I."/>
            <person name="Young S."/>
            <person name="Walker B.J."/>
            <person name="Lander E.S."/>
            <person name="Lindblad-Toh K."/>
        </authorList>
    </citation>
    <scope>NUCLEOTIDE SEQUENCE [LARGE SCALE GENOMIC DNA]</scope>
</reference>
<reference evidence="2" key="3">
    <citation type="submission" date="2025-09" db="UniProtKB">
        <authorList>
            <consortium name="Ensembl"/>
        </authorList>
    </citation>
    <scope>IDENTIFICATION</scope>
</reference>
<dbReference type="OMA" id="IITITKC"/>
<dbReference type="PANTHER" id="PTHR23267">
    <property type="entry name" value="IMMUNOGLOBULIN LIGHT CHAIN"/>
    <property type="match status" value="1"/>
</dbReference>
<protein>
    <recommendedName>
        <fullName evidence="1">Immunoglobulin V-set domain-containing protein</fullName>
    </recommendedName>
</protein>
<dbReference type="Proteomes" id="UP000018468">
    <property type="component" value="Unassembled WGS sequence"/>
</dbReference>
<evidence type="ECO:0000313" key="2">
    <source>
        <dbReference type="Ensembl" id="ENSLOCP00000000532.1"/>
    </source>
</evidence>
<dbReference type="InterPro" id="IPR013106">
    <property type="entry name" value="Ig_V-set"/>
</dbReference>
<dbReference type="InParanoid" id="W5LWM5"/>
<dbReference type="Pfam" id="PF07686">
    <property type="entry name" value="V-set"/>
    <property type="match status" value="1"/>
</dbReference>
<keyword evidence="3" id="KW-1185">Reference proteome</keyword>
<dbReference type="SMART" id="SM00406">
    <property type="entry name" value="IGv"/>
    <property type="match status" value="1"/>
</dbReference>
<feature type="domain" description="Immunoglobulin V-set" evidence="1">
    <location>
        <begin position="24"/>
        <end position="103"/>
    </location>
</feature>
<dbReference type="GO" id="GO:0006955">
    <property type="term" value="P:immune response"/>
    <property type="evidence" value="ECO:0000318"/>
    <property type="project" value="GO_Central"/>
</dbReference>
<organism evidence="2 3">
    <name type="scientific">Lepisosteus oculatus</name>
    <name type="common">Spotted gar</name>
    <dbReference type="NCBI Taxonomy" id="7918"/>
    <lineage>
        <taxon>Eukaryota</taxon>
        <taxon>Metazoa</taxon>
        <taxon>Chordata</taxon>
        <taxon>Craniata</taxon>
        <taxon>Vertebrata</taxon>
        <taxon>Euteleostomi</taxon>
        <taxon>Actinopterygii</taxon>
        <taxon>Neopterygii</taxon>
        <taxon>Holostei</taxon>
        <taxon>Semionotiformes</taxon>
        <taxon>Lepisosteidae</taxon>
        <taxon>Lepisosteus</taxon>
    </lineage>
</organism>
<dbReference type="Gene3D" id="2.60.40.10">
    <property type="entry name" value="Immunoglobulins"/>
    <property type="match status" value="1"/>
</dbReference>
<dbReference type="Ensembl" id="ENSLOCT00000000533.1">
    <property type="protein sequence ID" value="ENSLOCP00000000532.1"/>
    <property type="gene ID" value="ENSLOCG00000000484.1"/>
</dbReference>
<dbReference type="GeneTree" id="ENSGT01150000286991"/>
<dbReference type="InterPro" id="IPR036179">
    <property type="entry name" value="Ig-like_dom_sf"/>
</dbReference>
<accession>W5LWM5</accession>
<evidence type="ECO:0000313" key="3">
    <source>
        <dbReference type="Proteomes" id="UP000018468"/>
    </source>
</evidence>
<dbReference type="HOGENOM" id="CLU_077975_4_1_1"/>
<dbReference type="AlphaFoldDB" id="W5LWM5"/>
<dbReference type="Bgee" id="ENSLOCG00000000484">
    <property type="expression patterns" value="Expressed in bone element and 7 other cell types or tissues"/>
</dbReference>
<dbReference type="InterPro" id="IPR013783">
    <property type="entry name" value="Ig-like_fold"/>
</dbReference>
<dbReference type="InterPro" id="IPR050150">
    <property type="entry name" value="IgV_Light_Chain"/>
</dbReference>
<reference evidence="2" key="2">
    <citation type="submission" date="2025-08" db="UniProtKB">
        <authorList>
            <consortium name="Ensembl"/>
        </authorList>
    </citation>
    <scope>IDENTIFICATION</scope>
</reference>
<evidence type="ECO:0000259" key="1">
    <source>
        <dbReference type="SMART" id="SM00406"/>
    </source>
</evidence>
<dbReference type="GO" id="GO:0019814">
    <property type="term" value="C:immunoglobulin complex"/>
    <property type="evidence" value="ECO:0000318"/>
    <property type="project" value="GO_Central"/>
</dbReference>
<sequence>LSESSGQVTVTQTPSVISVLPGQIVTVSCKTSNPVYSDSYGNHMVWYHQKSEGAPSLLISLINKLNSGIPVRFSGSGSGTDFTLTITGVQPEDAISYQYTCTCHTGPVLK</sequence>
<dbReference type="SUPFAM" id="SSF48726">
    <property type="entry name" value="Immunoglobulin"/>
    <property type="match status" value="1"/>
</dbReference>
<name>W5LWM5_LEPOC</name>
<proteinExistence type="predicted"/>